<protein>
    <submittedName>
        <fullName evidence="1">Uncharacterized protein</fullName>
    </submittedName>
</protein>
<dbReference type="RefSeq" id="WP_106063600.1">
    <property type="nucleotide sequence ID" value="NZ_PVXO01000041.1"/>
</dbReference>
<dbReference type="AlphaFoldDB" id="A0A2T0B3Z8"/>
<evidence type="ECO:0000313" key="1">
    <source>
        <dbReference type="EMBL" id="PRR78618.1"/>
    </source>
</evidence>
<organism evidence="1 2">
    <name type="scientific">Clostridium liquoris</name>
    <dbReference type="NCBI Taxonomy" id="1289519"/>
    <lineage>
        <taxon>Bacteria</taxon>
        <taxon>Bacillati</taxon>
        <taxon>Bacillota</taxon>
        <taxon>Clostridia</taxon>
        <taxon>Eubacteriales</taxon>
        <taxon>Clostridiaceae</taxon>
        <taxon>Clostridium</taxon>
    </lineage>
</organism>
<dbReference type="Proteomes" id="UP000239706">
    <property type="component" value="Unassembled WGS sequence"/>
</dbReference>
<comment type="caution">
    <text evidence="1">The sequence shown here is derived from an EMBL/GenBank/DDBJ whole genome shotgun (WGS) entry which is preliminary data.</text>
</comment>
<name>A0A2T0B3Z8_9CLOT</name>
<accession>A0A2T0B3Z8</accession>
<keyword evidence="2" id="KW-1185">Reference proteome</keyword>
<proteinExistence type="predicted"/>
<reference evidence="1 2" key="1">
    <citation type="submission" date="2018-03" db="EMBL/GenBank/DDBJ databases">
        <title>Genome sequence of Clostridium liquoris DSM 100320.</title>
        <authorList>
            <person name="Poehlein A."/>
            <person name="Daniel R."/>
        </authorList>
    </citation>
    <scope>NUCLEOTIDE SEQUENCE [LARGE SCALE GENOMIC DNA]</scope>
    <source>
        <strain evidence="1 2">DSM 100320</strain>
    </source>
</reference>
<dbReference type="EMBL" id="PVXO01000041">
    <property type="protein sequence ID" value="PRR78618.1"/>
    <property type="molecule type" value="Genomic_DNA"/>
</dbReference>
<sequence>MKFKSSRLPSLPKDVKWYWDRCVRENIDFSRVAINENQIDFTKPVDYFDLTDGGADKISFIGRQFDFFAQQVALVEFGLNIFGNLNADTQIGVLLSSVEHLSAETSVYGMYATFTYIDKAVYCAFTICLVDKDIGMEMETAVIEISQDEEPYIQPVFISEEALDYLNYDDIAKLSYWLGNFWVGIQYEMNNRPEEIRVIEQRGQISGNNGEYKKDDHIVLVRRIVPVDEDGNIIKYSATGSGRQYSIPAWGVRGHDRTLPDGRVIHVLPYRKGKERKNPDNFVKKGYQFVDEKIDLDID</sequence>
<dbReference type="OrthoDB" id="1906755at2"/>
<evidence type="ECO:0000313" key="2">
    <source>
        <dbReference type="Proteomes" id="UP000239706"/>
    </source>
</evidence>
<gene>
    <name evidence="1" type="ORF">CLLI_14870</name>
</gene>